<dbReference type="RefSeq" id="WP_193866321.1">
    <property type="nucleotide sequence ID" value="NZ_JADEYR010000011.1"/>
</dbReference>
<dbReference type="Proteomes" id="UP000644727">
    <property type="component" value="Unassembled WGS sequence"/>
</dbReference>
<protein>
    <submittedName>
        <fullName evidence="2">DUF3093 domain-containing protein</fullName>
    </submittedName>
</protein>
<evidence type="ECO:0000256" key="1">
    <source>
        <dbReference type="SAM" id="Phobius"/>
    </source>
</evidence>
<keyword evidence="3" id="KW-1185">Reference proteome</keyword>
<name>A0ABR9W5L5_9MICO</name>
<keyword evidence="1" id="KW-0812">Transmembrane</keyword>
<evidence type="ECO:0000313" key="3">
    <source>
        <dbReference type="Proteomes" id="UP000644727"/>
    </source>
</evidence>
<comment type="caution">
    <text evidence="2">The sequence shown here is derived from an EMBL/GenBank/DDBJ whole genome shotgun (WGS) entry which is preliminary data.</text>
</comment>
<dbReference type="Pfam" id="PF11292">
    <property type="entry name" value="DUF3093"/>
    <property type="match status" value="1"/>
</dbReference>
<feature type="transmembrane region" description="Helical" evidence="1">
    <location>
        <begin position="25"/>
        <end position="45"/>
    </location>
</feature>
<evidence type="ECO:0000313" key="2">
    <source>
        <dbReference type="EMBL" id="MBE9404578.1"/>
    </source>
</evidence>
<dbReference type="EMBL" id="JADEYR010000011">
    <property type="protein sequence ID" value="MBE9404578.1"/>
    <property type="molecule type" value="Genomic_DNA"/>
</dbReference>
<reference evidence="2 3" key="1">
    <citation type="submission" date="2020-10" db="EMBL/GenBank/DDBJ databases">
        <title>Draft genome and description of Brachybacterium epidermidis sp nov.</title>
        <authorList>
            <person name="Boxberger M."/>
            <person name="La Scola B."/>
        </authorList>
    </citation>
    <scope>NUCLEOTIDE SEQUENCE [LARGE SCALE GENOMIC DNA]</scope>
    <source>
        <strain evidence="2 3">Marseille-Q2903</strain>
    </source>
</reference>
<accession>A0ABR9W5L5</accession>
<keyword evidence="1" id="KW-1133">Transmembrane helix</keyword>
<feature type="transmembrane region" description="Helical" evidence="1">
    <location>
        <begin position="51"/>
        <end position="71"/>
    </location>
</feature>
<keyword evidence="1" id="KW-0472">Membrane</keyword>
<dbReference type="InterPro" id="IPR021443">
    <property type="entry name" value="DUF3093"/>
</dbReference>
<organism evidence="2 3">
    <name type="scientific">Brachybacterium epidermidis</name>
    <dbReference type="NCBI Taxonomy" id="2781983"/>
    <lineage>
        <taxon>Bacteria</taxon>
        <taxon>Bacillati</taxon>
        <taxon>Actinomycetota</taxon>
        <taxon>Actinomycetes</taxon>
        <taxon>Micrococcales</taxon>
        <taxon>Dermabacteraceae</taxon>
        <taxon>Brachybacterium</taxon>
    </lineage>
</organism>
<gene>
    <name evidence="2" type="ORF">IOE58_10425</name>
</gene>
<proteinExistence type="predicted"/>
<sequence>MPDQPRPAASPVPARPTAPVFHERLLPGPGAWIVIALLGATFGVILVPLSYTLAAVVGVLALVVVCALAYVSSPVLEVRDGQLTLGRARIPVELLGEPVVLEGEQWERVMGQDFEPMAHHCTRGWIHSGVRMEVLDETDPTTAWVASSRRPEDLALAVRAARRTVD</sequence>